<feature type="domain" description="Cobalamin biosynthesis precorrin-8X methylmutase CobH/CbiC" evidence="5">
    <location>
        <begin position="12"/>
        <end position="206"/>
    </location>
</feature>
<evidence type="ECO:0000256" key="3">
    <source>
        <dbReference type="ARBA" id="ARBA00022573"/>
    </source>
</evidence>
<dbReference type="UniPathway" id="UPA00148"/>
<dbReference type="PANTHER" id="PTHR43588:SF1">
    <property type="entry name" value="COBALT-PRECORRIN-8 METHYLMUTASE"/>
    <property type="match status" value="1"/>
</dbReference>
<evidence type="ECO:0000256" key="2">
    <source>
        <dbReference type="ARBA" id="ARBA00009774"/>
    </source>
</evidence>
<comment type="pathway">
    <text evidence="1">Cofactor biosynthesis; adenosylcobalamin biosynthesis.</text>
</comment>
<dbReference type="AlphaFoldDB" id="E1QJS5"/>
<keyword evidence="7" id="KW-1185">Reference proteome</keyword>
<dbReference type="InterPro" id="IPR003722">
    <property type="entry name" value="Cbl_synth_CobH/CbiC"/>
</dbReference>
<proteinExistence type="inferred from homology"/>
<gene>
    <name evidence="6" type="ordered locus">Deba_2457</name>
</gene>
<dbReference type="Proteomes" id="UP000009047">
    <property type="component" value="Chromosome"/>
</dbReference>
<dbReference type="Gene3D" id="3.40.50.10230">
    <property type="entry name" value="Cobalamin biosynthesis CobH/CbiC, precorrin-8X methylmutase"/>
    <property type="match status" value="1"/>
</dbReference>
<accession>E1QJS5</accession>
<name>E1QJS5_DESB2</name>
<dbReference type="KEGG" id="dbr:Deba_2457"/>
<dbReference type="OrthoDB" id="9780708at2"/>
<comment type="similarity">
    <text evidence="2">Belongs to the CobH/CbiC family.</text>
</comment>
<dbReference type="PANTHER" id="PTHR43588">
    <property type="entry name" value="COBALT-PRECORRIN-8 METHYLMUTASE"/>
    <property type="match status" value="1"/>
</dbReference>
<evidence type="ECO:0000259" key="5">
    <source>
        <dbReference type="Pfam" id="PF02570"/>
    </source>
</evidence>
<evidence type="ECO:0000313" key="7">
    <source>
        <dbReference type="Proteomes" id="UP000009047"/>
    </source>
</evidence>
<organism evidence="6 7">
    <name type="scientific">Desulfarculus baarsii (strain ATCC 33931 / DSM 2075 / LMG 7858 / VKM B-1802 / 2st14)</name>
    <dbReference type="NCBI Taxonomy" id="644282"/>
    <lineage>
        <taxon>Bacteria</taxon>
        <taxon>Pseudomonadati</taxon>
        <taxon>Thermodesulfobacteriota</taxon>
        <taxon>Desulfarculia</taxon>
        <taxon>Desulfarculales</taxon>
        <taxon>Desulfarculaceae</taxon>
        <taxon>Desulfarculus</taxon>
    </lineage>
</organism>
<dbReference type="SUPFAM" id="SSF63965">
    <property type="entry name" value="Precorrin-8X methylmutase CbiC/CobH"/>
    <property type="match status" value="1"/>
</dbReference>
<reference evidence="6 7" key="1">
    <citation type="journal article" date="2010" name="Stand. Genomic Sci.">
        <title>Complete genome sequence of Desulfarculus baarsii type strain (2st14).</title>
        <authorList>
            <person name="Sun H."/>
            <person name="Spring S."/>
            <person name="Lapidus A."/>
            <person name="Davenport K."/>
            <person name="Del Rio T.G."/>
            <person name="Tice H."/>
            <person name="Nolan M."/>
            <person name="Copeland A."/>
            <person name="Cheng J.F."/>
            <person name="Lucas S."/>
            <person name="Tapia R."/>
            <person name="Goodwin L."/>
            <person name="Pitluck S."/>
            <person name="Ivanova N."/>
            <person name="Pagani I."/>
            <person name="Mavromatis K."/>
            <person name="Ovchinnikova G."/>
            <person name="Pati A."/>
            <person name="Chen A."/>
            <person name="Palaniappan K."/>
            <person name="Hauser L."/>
            <person name="Chang Y.J."/>
            <person name="Jeffries C.D."/>
            <person name="Detter J.C."/>
            <person name="Han C."/>
            <person name="Rohde M."/>
            <person name="Brambilla E."/>
            <person name="Goker M."/>
            <person name="Woyke T."/>
            <person name="Bristow J."/>
            <person name="Eisen J.A."/>
            <person name="Markowitz V."/>
            <person name="Hugenholtz P."/>
            <person name="Kyrpides N.C."/>
            <person name="Klenk H.P."/>
            <person name="Land M."/>
        </authorList>
    </citation>
    <scope>NUCLEOTIDE SEQUENCE [LARGE SCALE GENOMIC DNA]</scope>
    <source>
        <strain evidence="7">ATCC 33931 / DSM 2075 / LMG 7858 / VKM B-1802 / 2st14</strain>
    </source>
</reference>
<dbReference type="GO" id="GO:0009236">
    <property type="term" value="P:cobalamin biosynthetic process"/>
    <property type="evidence" value="ECO:0007669"/>
    <property type="project" value="UniProtKB-UniPathway"/>
</dbReference>
<dbReference type="GO" id="GO:0016993">
    <property type="term" value="F:precorrin-8X methylmutase activity"/>
    <property type="evidence" value="ECO:0007669"/>
    <property type="project" value="InterPro"/>
</dbReference>
<evidence type="ECO:0000313" key="6">
    <source>
        <dbReference type="EMBL" id="ADK85818.1"/>
    </source>
</evidence>
<keyword evidence="4 6" id="KW-0413">Isomerase</keyword>
<protein>
    <submittedName>
        <fullName evidence="6">Precorrin-8X methylmutase</fullName>
        <ecNumber evidence="6">5.4.1.2</ecNumber>
    </submittedName>
</protein>
<dbReference type="Pfam" id="PF02570">
    <property type="entry name" value="CbiC"/>
    <property type="match status" value="1"/>
</dbReference>
<dbReference type="STRING" id="644282.Deba_2457"/>
<sequence>MTDQTWNLPPEEIERRSLAIIDAEAGTHPWGPRRWAVVRRMIHTTADFDWRDICMFHDQAIDSGLAALQSGRVIVTDTRMAQMGLSPWRLNKLGVVARCLVDDPATAAIAKARGVTRSLAAVDLAVEQNLGQIFVIGNAPTALLRLLEHCDAGRVKPSLVVGLPVGFVNAAEAKDALGQRDLPFITARGRKGGSAVAASVINALAIMALENDK</sequence>
<dbReference type="EC" id="5.4.1.2" evidence="6"/>
<dbReference type="HOGENOM" id="CLU_084703_1_1_7"/>
<evidence type="ECO:0000256" key="4">
    <source>
        <dbReference type="ARBA" id="ARBA00023235"/>
    </source>
</evidence>
<keyword evidence="3" id="KW-0169">Cobalamin biosynthesis</keyword>
<dbReference type="InterPro" id="IPR036588">
    <property type="entry name" value="CobH/CbiC_sf"/>
</dbReference>
<dbReference type="EMBL" id="CP002085">
    <property type="protein sequence ID" value="ADK85818.1"/>
    <property type="molecule type" value="Genomic_DNA"/>
</dbReference>
<dbReference type="eggNOG" id="COG2082">
    <property type="taxonomic scope" value="Bacteria"/>
</dbReference>
<evidence type="ECO:0000256" key="1">
    <source>
        <dbReference type="ARBA" id="ARBA00004953"/>
    </source>
</evidence>
<dbReference type="RefSeq" id="WP_013259257.1">
    <property type="nucleotide sequence ID" value="NC_014365.1"/>
</dbReference>